<feature type="region of interest" description="Disordered" evidence="1">
    <location>
        <begin position="151"/>
        <end position="266"/>
    </location>
</feature>
<proteinExistence type="predicted"/>
<dbReference type="EMBL" id="VSSQ01035251">
    <property type="protein sequence ID" value="MPM87428.1"/>
    <property type="molecule type" value="Genomic_DNA"/>
</dbReference>
<sequence>MDAVQGRLGDTAEQAGSERTGGGLAHHLVLVTDGQEEDTGGGAEAGEVPRTHRALDEVVAEALDVQQHDGVDRPVQAQRHHEGVRQRDDDGEDQRGEVVDGLQDVGQTGAGVHTQRADQEGGQRDHDQHRQERHEDQLDVLGDDLAQQLGQRAEDPGHQQRREHLRAVVEDRQRQAEDLHHVDGAAGELHLGRGFLQGGEARQHHDGHDGETDPRVGADLLAGVVGHHQRQEDEHALPGQVDELPRHRERGARVGPVADDAQGAHQ</sequence>
<feature type="compositionally biased region" description="Basic and acidic residues" evidence="1">
    <location>
        <begin position="152"/>
        <end position="183"/>
    </location>
</feature>
<organism evidence="2">
    <name type="scientific">bioreactor metagenome</name>
    <dbReference type="NCBI Taxonomy" id="1076179"/>
    <lineage>
        <taxon>unclassified sequences</taxon>
        <taxon>metagenomes</taxon>
        <taxon>ecological metagenomes</taxon>
    </lineage>
</organism>
<feature type="compositionally biased region" description="Basic and acidic residues" evidence="1">
    <location>
        <begin position="79"/>
        <end position="98"/>
    </location>
</feature>
<feature type="region of interest" description="Disordered" evidence="1">
    <location>
        <begin position="1"/>
        <end position="135"/>
    </location>
</feature>
<feature type="compositionally biased region" description="Basic and acidic residues" evidence="1">
    <location>
        <begin position="47"/>
        <end position="56"/>
    </location>
</feature>
<reference evidence="2" key="1">
    <citation type="submission" date="2019-08" db="EMBL/GenBank/DDBJ databases">
        <authorList>
            <person name="Kucharzyk K."/>
            <person name="Murdoch R.W."/>
            <person name="Higgins S."/>
            <person name="Loffler F."/>
        </authorList>
    </citation>
    <scope>NUCLEOTIDE SEQUENCE</scope>
</reference>
<gene>
    <name evidence="2" type="ORF">SDC9_134524</name>
</gene>
<feature type="compositionally biased region" description="Basic and acidic residues" evidence="1">
    <location>
        <begin position="201"/>
        <end position="216"/>
    </location>
</feature>
<name>A0A645DEG1_9ZZZZ</name>
<evidence type="ECO:0000313" key="2">
    <source>
        <dbReference type="EMBL" id="MPM87428.1"/>
    </source>
</evidence>
<feature type="compositionally biased region" description="Basic and acidic residues" evidence="1">
    <location>
        <begin position="115"/>
        <end position="135"/>
    </location>
</feature>
<comment type="caution">
    <text evidence="2">The sequence shown here is derived from an EMBL/GenBank/DDBJ whole genome shotgun (WGS) entry which is preliminary data.</text>
</comment>
<protein>
    <submittedName>
        <fullName evidence="2">Uncharacterized protein</fullName>
    </submittedName>
</protein>
<dbReference type="AlphaFoldDB" id="A0A645DEG1"/>
<evidence type="ECO:0000256" key="1">
    <source>
        <dbReference type="SAM" id="MobiDB-lite"/>
    </source>
</evidence>
<accession>A0A645DEG1</accession>